<dbReference type="PANTHER" id="PTHR24276">
    <property type="entry name" value="POLYSERASE-RELATED"/>
    <property type="match status" value="1"/>
</dbReference>
<dbReference type="Proteomes" id="UP001652740">
    <property type="component" value="Unplaced"/>
</dbReference>
<keyword evidence="5" id="KW-1015">Disulfide bond</keyword>
<dbReference type="CDD" id="cd00190">
    <property type="entry name" value="Tryp_SPc"/>
    <property type="match status" value="1"/>
</dbReference>
<feature type="signal peptide" evidence="6">
    <location>
        <begin position="1"/>
        <end position="18"/>
    </location>
</feature>
<evidence type="ECO:0000256" key="4">
    <source>
        <dbReference type="ARBA" id="ARBA00022825"/>
    </source>
</evidence>
<evidence type="ECO:0000256" key="2">
    <source>
        <dbReference type="ARBA" id="ARBA00022670"/>
    </source>
</evidence>
<feature type="chain" id="PRO_5027068699" evidence="6">
    <location>
        <begin position="19"/>
        <end position="309"/>
    </location>
</feature>
<dbReference type="InterPro" id="IPR001254">
    <property type="entry name" value="Trypsin_dom"/>
</dbReference>
<dbReference type="GO" id="GO:0004252">
    <property type="term" value="F:serine-type endopeptidase activity"/>
    <property type="evidence" value="ECO:0007669"/>
    <property type="project" value="InterPro"/>
</dbReference>
<dbReference type="InterPro" id="IPR043504">
    <property type="entry name" value="Peptidase_S1_PA_chymotrypsin"/>
</dbReference>
<evidence type="ECO:0000259" key="7">
    <source>
        <dbReference type="PROSITE" id="PS50240"/>
    </source>
</evidence>
<keyword evidence="2" id="KW-0645">Protease</keyword>
<keyword evidence="6" id="KW-0732">Signal</keyword>
<dbReference type="SUPFAM" id="SSF50494">
    <property type="entry name" value="Trypsin-like serine proteases"/>
    <property type="match status" value="1"/>
</dbReference>
<evidence type="ECO:0000256" key="3">
    <source>
        <dbReference type="ARBA" id="ARBA00022801"/>
    </source>
</evidence>
<dbReference type="KEGG" id="gmw:113515393"/>
<keyword evidence="3" id="KW-0378">Hydrolase</keyword>
<dbReference type="InterPro" id="IPR009003">
    <property type="entry name" value="Peptidase_S1_PA"/>
</dbReference>
<keyword evidence="4" id="KW-0720">Serine protease</keyword>
<reference evidence="9" key="1">
    <citation type="submission" date="2025-08" db="UniProtKB">
        <authorList>
            <consortium name="RefSeq"/>
        </authorList>
    </citation>
    <scope>IDENTIFICATION</scope>
    <source>
        <tissue evidence="9">Whole larvae</tissue>
    </source>
</reference>
<dbReference type="RefSeq" id="XP_026755379.1">
    <property type="nucleotide sequence ID" value="XM_026899578.3"/>
</dbReference>
<dbReference type="InterPro" id="IPR050430">
    <property type="entry name" value="Peptidase_S1"/>
</dbReference>
<evidence type="ECO:0000313" key="8">
    <source>
        <dbReference type="Proteomes" id="UP001652740"/>
    </source>
</evidence>
<evidence type="ECO:0000256" key="5">
    <source>
        <dbReference type="ARBA" id="ARBA00023157"/>
    </source>
</evidence>
<evidence type="ECO:0000256" key="1">
    <source>
        <dbReference type="ARBA" id="ARBA00007664"/>
    </source>
</evidence>
<dbReference type="OrthoDB" id="8189841at2759"/>
<proteinExistence type="inferred from homology"/>
<dbReference type="GeneID" id="113515393"/>
<organism evidence="8 9">
    <name type="scientific">Galleria mellonella</name>
    <name type="common">Greater wax moth</name>
    <dbReference type="NCBI Taxonomy" id="7137"/>
    <lineage>
        <taxon>Eukaryota</taxon>
        <taxon>Metazoa</taxon>
        <taxon>Ecdysozoa</taxon>
        <taxon>Arthropoda</taxon>
        <taxon>Hexapoda</taxon>
        <taxon>Insecta</taxon>
        <taxon>Pterygota</taxon>
        <taxon>Neoptera</taxon>
        <taxon>Endopterygota</taxon>
        <taxon>Lepidoptera</taxon>
        <taxon>Glossata</taxon>
        <taxon>Ditrysia</taxon>
        <taxon>Pyraloidea</taxon>
        <taxon>Pyralidae</taxon>
        <taxon>Galleriinae</taxon>
        <taxon>Galleria</taxon>
    </lineage>
</organism>
<name>A0A6J1WT35_GALME</name>
<dbReference type="Pfam" id="PF00089">
    <property type="entry name" value="Trypsin"/>
    <property type="match status" value="1"/>
</dbReference>
<keyword evidence="8" id="KW-1185">Reference proteome</keyword>
<feature type="domain" description="Peptidase S1" evidence="7">
    <location>
        <begin position="33"/>
        <end position="282"/>
    </location>
</feature>
<accession>A0A6J1WT35</accession>
<dbReference type="GO" id="GO:0006508">
    <property type="term" value="P:proteolysis"/>
    <property type="evidence" value="ECO:0007669"/>
    <property type="project" value="UniProtKB-KW"/>
</dbReference>
<dbReference type="PRINTS" id="PR00722">
    <property type="entry name" value="CHYMOTRYPSIN"/>
</dbReference>
<dbReference type="AlphaFoldDB" id="A0A6J1WT35"/>
<evidence type="ECO:0000256" key="6">
    <source>
        <dbReference type="SAM" id="SignalP"/>
    </source>
</evidence>
<dbReference type="Gene3D" id="2.40.10.10">
    <property type="entry name" value="Trypsin-like serine proteases"/>
    <property type="match status" value="1"/>
</dbReference>
<dbReference type="PROSITE" id="PS50240">
    <property type="entry name" value="TRYPSIN_DOM"/>
    <property type="match status" value="1"/>
</dbReference>
<comment type="similarity">
    <text evidence="1">Belongs to the peptidase S1 family.</text>
</comment>
<dbReference type="InterPro" id="IPR001314">
    <property type="entry name" value="Peptidase_S1A"/>
</dbReference>
<evidence type="ECO:0000313" key="9">
    <source>
        <dbReference type="RefSeq" id="XP_026755379.1"/>
    </source>
</evidence>
<dbReference type="PANTHER" id="PTHR24276:SF96">
    <property type="entry name" value="PEPTIDASE S1 DOMAIN-CONTAINING PROTEIN"/>
    <property type="match status" value="1"/>
</dbReference>
<gene>
    <name evidence="9" type="primary">LOC113515393</name>
</gene>
<dbReference type="InParanoid" id="A0A6J1WT35"/>
<protein>
    <submittedName>
        <fullName evidence="9">Trypsin delta-like</fullName>
    </submittedName>
</protein>
<dbReference type="SMART" id="SM00020">
    <property type="entry name" value="Tryp_SPc"/>
    <property type="match status" value="1"/>
</dbReference>
<sequence>MMQKIIYILSLTFVCSYGGTLDSTVTNSASERIINGQNSTHQEYLYAVSIQRISGNVAEHACGGALITYRHVLTAARCTYSIGSAGNVIPIVTSELRVFAGADLLTNTSNDRIRNVANYTVHPNHIVQPSHVNDIAILNLIVPFPETVVRPLPLAAANSTPADFTVCSVAGWGARTVGSTTPSAVLQISSTYIYNHDTCAAIFHSVQNLGNVLPTMICAANFNALAANCDGDQGNALVCDGALTGVLFLPTDCLKGVSINPVIPEIYTKVSNYTTWIQSVTSSSSALKSEIFAVLILTIFQGIFMKVAN</sequence>